<gene>
    <name evidence="4" type="ORF">A2U01_0003887</name>
</gene>
<dbReference type="PANTHER" id="PTHR10492">
    <property type="match status" value="1"/>
</dbReference>
<dbReference type="Pfam" id="PF21530">
    <property type="entry name" value="Pif1_2B_dom"/>
    <property type="match status" value="1"/>
</dbReference>
<dbReference type="SUPFAM" id="SSF52540">
    <property type="entry name" value="P-loop containing nucleoside triphosphate hydrolases"/>
    <property type="match status" value="2"/>
</dbReference>
<evidence type="ECO:0000313" key="4">
    <source>
        <dbReference type="EMBL" id="MCH83073.1"/>
    </source>
</evidence>
<dbReference type="GO" id="GO:0000723">
    <property type="term" value="P:telomere maintenance"/>
    <property type="evidence" value="ECO:0007669"/>
    <property type="project" value="InterPro"/>
</dbReference>
<keyword evidence="1" id="KW-0233">DNA recombination</keyword>
<comment type="similarity">
    <text evidence="1">Belongs to the helicase family.</text>
</comment>
<protein>
    <recommendedName>
        <fullName evidence="1">ATP-dependent DNA helicase</fullName>
        <ecNumber evidence="1">5.6.2.3</ecNumber>
    </recommendedName>
</protein>
<dbReference type="PANTHER" id="PTHR10492:SF101">
    <property type="entry name" value="ATP-DEPENDENT DNA HELICASE"/>
    <property type="match status" value="1"/>
</dbReference>
<dbReference type="GO" id="GO:0006310">
    <property type="term" value="P:DNA recombination"/>
    <property type="evidence" value="ECO:0007669"/>
    <property type="project" value="UniProtKB-KW"/>
</dbReference>
<comment type="catalytic activity">
    <reaction evidence="1">
        <text>ATP + H2O = ADP + phosphate + H(+)</text>
        <dbReference type="Rhea" id="RHEA:13065"/>
        <dbReference type="ChEBI" id="CHEBI:15377"/>
        <dbReference type="ChEBI" id="CHEBI:15378"/>
        <dbReference type="ChEBI" id="CHEBI:30616"/>
        <dbReference type="ChEBI" id="CHEBI:43474"/>
        <dbReference type="ChEBI" id="CHEBI:456216"/>
        <dbReference type="EC" id="5.6.2.3"/>
    </reaction>
</comment>
<sequence>MSSEDLKESCLIEVDNFLRENEKSLEDYECMPKLKEPNSGIFNNILLENEFKYDYDEMKILQDEHVGNLNSEQLFAYEAIYKVVDNGLGSMFFVDGYGGTGKTFLWKTISYKLRSKGKIVVNVASSGIACILLPGGKTAHSQFGIPLVLTKESCCQIDKGSKKAQLLIMTNLIIWDEAPMINKWAFEAFERTLQDIMNGKIGIPEDGESIVEIPRDILIQSSRNLIGDIVEAIYPNLLENISVPDFFQDRAILAPTLDVVEEINDYVLALMPGDAKEYLSCDSISKGDDDVGVDLRWITTEFLNEIKCSGMPNHKLIIKVGVVIMLLRNIDVSSGLCNGTRLIVFHTGISVIGAKIVTGTNIGDIVYISRMSLVPSDANVSISFRRRQFPFCVCFAMTINKSQGQTLCHVGLYLPRPVFTHGQLYVAISRVKTRAGLKILIVDDDGLAKTSTVNVVYPEVFQRIYR</sequence>
<accession>A0A392M7E8</accession>
<proteinExistence type="inferred from homology"/>
<keyword evidence="1" id="KW-0234">DNA repair</keyword>
<dbReference type="InterPro" id="IPR010285">
    <property type="entry name" value="DNA_helicase_pif1-like_DEAD"/>
</dbReference>
<evidence type="ECO:0000313" key="5">
    <source>
        <dbReference type="Proteomes" id="UP000265520"/>
    </source>
</evidence>
<reference evidence="4 5" key="1">
    <citation type="journal article" date="2018" name="Front. Plant Sci.">
        <title>Red Clover (Trifolium pratense) and Zigzag Clover (T. medium) - A Picture of Genomic Similarities and Differences.</title>
        <authorList>
            <person name="Dluhosova J."/>
            <person name="Istvanek J."/>
            <person name="Nedelnik J."/>
            <person name="Repkova J."/>
        </authorList>
    </citation>
    <scope>NUCLEOTIDE SEQUENCE [LARGE SCALE GENOMIC DNA]</scope>
    <source>
        <strain evidence="5">cv. 10/8</strain>
        <tissue evidence="4">Leaf</tissue>
    </source>
</reference>
<dbReference type="GO" id="GO:0006281">
    <property type="term" value="P:DNA repair"/>
    <property type="evidence" value="ECO:0007669"/>
    <property type="project" value="UniProtKB-KW"/>
</dbReference>
<dbReference type="EC" id="5.6.2.3" evidence="1"/>
<comment type="caution">
    <text evidence="4">The sequence shown here is derived from an EMBL/GenBank/DDBJ whole genome shotgun (WGS) entry which is preliminary data.</text>
</comment>
<dbReference type="CDD" id="cd18809">
    <property type="entry name" value="SF1_C_RecD"/>
    <property type="match status" value="1"/>
</dbReference>
<feature type="domain" description="DNA helicase Pif1-like 2B" evidence="3">
    <location>
        <begin position="301"/>
        <end position="345"/>
    </location>
</feature>
<feature type="domain" description="DNA helicase Pif1-like DEAD-box helicase" evidence="2">
    <location>
        <begin position="69"/>
        <end position="201"/>
    </location>
</feature>
<keyword evidence="1" id="KW-0067">ATP-binding</keyword>
<keyword evidence="1" id="KW-0547">Nucleotide-binding</keyword>
<dbReference type="Proteomes" id="UP000265520">
    <property type="component" value="Unassembled WGS sequence"/>
</dbReference>
<organism evidence="4 5">
    <name type="scientific">Trifolium medium</name>
    <dbReference type="NCBI Taxonomy" id="97028"/>
    <lineage>
        <taxon>Eukaryota</taxon>
        <taxon>Viridiplantae</taxon>
        <taxon>Streptophyta</taxon>
        <taxon>Embryophyta</taxon>
        <taxon>Tracheophyta</taxon>
        <taxon>Spermatophyta</taxon>
        <taxon>Magnoliopsida</taxon>
        <taxon>eudicotyledons</taxon>
        <taxon>Gunneridae</taxon>
        <taxon>Pentapetalae</taxon>
        <taxon>rosids</taxon>
        <taxon>fabids</taxon>
        <taxon>Fabales</taxon>
        <taxon>Fabaceae</taxon>
        <taxon>Papilionoideae</taxon>
        <taxon>50 kb inversion clade</taxon>
        <taxon>NPAAA clade</taxon>
        <taxon>Hologalegina</taxon>
        <taxon>IRL clade</taxon>
        <taxon>Trifolieae</taxon>
        <taxon>Trifolium</taxon>
    </lineage>
</organism>
<dbReference type="AlphaFoldDB" id="A0A392M7E8"/>
<keyword evidence="1" id="KW-0227">DNA damage</keyword>
<keyword evidence="1" id="KW-0378">Hydrolase</keyword>
<dbReference type="Pfam" id="PF05970">
    <property type="entry name" value="PIF1"/>
    <property type="match status" value="1"/>
</dbReference>
<evidence type="ECO:0000259" key="2">
    <source>
        <dbReference type="Pfam" id="PF05970"/>
    </source>
</evidence>
<dbReference type="InterPro" id="IPR027417">
    <property type="entry name" value="P-loop_NTPase"/>
</dbReference>
<keyword evidence="1 4" id="KW-0347">Helicase</keyword>
<evidence type="ECO:0000259" key="3">
    <source>
        <dbReference type="Pfam" id="PF21530"/>
    </source>
</evidence>
<keyword evidence="5" id="KW-1185">Reference proteome</keyword>
<dbReference type="GO" id="GO:0016887">
    <property type="term" value="F:ATP hydrolysis activity"/>
    <property type="evidence" value="ECO:0007669"/>
    <property type="project" value="RHEA"/>
</dbReference>
<dbReference type="GO" id="GO:0005524">
    <property type="term" value="F:ATP binding"/>
    <property type="evidence" value="ECO:0007669"/>
    <property type="project" value="UniProtKB-KW"/>
</dbReference>
<dbReference type="InterPro" id="IPR049163">
    <property type="entry name" value="Pif1-like_2B_dom"/>
</dbReference>
<dbReference type="EMBL" id="LXQA010004611">
    <property type="protein sequence ID" value="MCH83073.1"/>
    <property type="molecule type" value="Genomic_DNA"/>
</dbReference>
<name>A0A392M7E8_9FABA</name>
<evidence type="ECO:0000256" key="1">
    <source>
        <dbReference type="RuleBase" id="RU363044"/>
    </source>
</evidence>
<dbReference type="GO" id="GO:0043139">
    <property type="term" value="F:5'-3' DNA helicase activity"/>
    <property type="evidence" value="ECO:0007669"/>
    <property type="project" value="UniProtKB-EC"/>
</dbReference>
<comment type="cofactor">
    <cofactor evidence="1">
        <name>Mg(2+)</name>
        <dbReference type="ChEBI" id="CHEBI:18420"/>
    </cofactor>
</comment>
<dbReference type="Gene3D" id="3.40.50.300">
    <property type="entry name" value="P-loop containing nucleotide triphosphate hydrolases"/>
    <property type="match status" value="2"/>
</dbReference>